<gene>
    <name evidence="2" type="ORF">HAHE_29360</name>
</gene>
<protein>
    <recommendedName>
        <fullName evidence="4">DUF1552 domain-containing protein</fullName>
    </recommendedName>
</protein>
<dbReference type="InterPro" id="IPR006311">
    <property type="entry name" value="TAT_signal"/>
</dbReference>
<evidence type="ECO:0000313" key="3">
    <source>
        <dbReference type="Proteomes" id="UP001374893"/>
    </source>
</evidence>
<keyword evidence="3" id="KW-1185">Reference proteome</keyword>
<evidence type="ECO:0008006" key="4">
    <source>
        <dbReference type="Google" id="ProtNLM"/>
    </source>
</evidence>
<dbReference type="Pfam" id="PF07586">
    <property type="entry name" value="HXXSHH"/>
    <property type="match status" value="1"/>
</dbReference>
<organism evidence="2 3">
    <name type="scientific">Haloferula helveola</name>
    <dbReference type="NCBI Taxonomy" id="490095"/>
    <lineage>
        <taxon>Bacteria</taxon>
        <taxon>Pseudomonadati</taxon>
        <taxon>Verrucomicrobiota</taxon>
        <taxon>Verrucomicrobiia</taxon>
        <taxon>Verrucomicrobiales</taxon>
        <taxon>Verrucomicrobiaceae</taxon>
        <taxon>Haloferula</taxon>
    </lineage>
</organism>
<evidence type="ECO:0000313" key="2">
    <source>
        <dbReference type="EMBL" id="BCX49028.1"/>
    </source>
</evidence>
<proteinExistence type="predicted"/>
<dbReference type="RefSeq" id="WP_338685461.1">
    <property type="nucleotide sequence ID" value="NZ_AP024702.1"/>
</dbReference>
<feature type="region of interest" description="Disordered" evidence="1">
    <location>
        <begin position="453"/>
        <end position="474"/>
    </location>
</feature>
<dbReference type="Proteomes" id="UP001374893">
    <property type="component" value="Chromosome"/>
</dbReference>
<evidence type="ECO:0000256" key="1">
    <source>
        <dbReference type="SAM" id="MobiDB-lite"/>
    </source>
</evidence>
<dbReference type="EMBL" id="AP024702">
    <property type="protein sequence ID" value="BCX49028.1"/>
    <property type="molecule type" value="Genomic_DNA"/>
</dbReference>
<dbReference type="PROSITE" id="PS51318">
    <property type="entry name" value="TAT"/>
    <property type="match status" value="1"/>
</dbReference>
<dbReference type="InterPro" id="IPR011447">
    <property type="entry name" value="DUF1552"/>
</dbReference>
<reference evidence="2 3" key="1">
    <citation type="submission" date="2021-06" db="EMBL/GenBank/DDBJ databases">
        <title>Complete genome of Haloferula helveola possessing various polysaccharide degrading enzymes.</title>
        <authorList>
            <person name="Takami H."/>
            <person name="Huang C."/>
            <person name="Hamasaki K."/>
        </authorList>
    </citation>
    <scope>NUCLEOTIDE SEQUENCE [LARGE SCALE GENOMIC DNA]</scope>
    <source>
        <strain evidence="2 3">CN-1</strain>
    </source>
</reference>
<name>A0ABM7RGQ3_9BACT</name>
<accession>A0ABM7RGQ3</accession>
<sequence length="474" mass="52447">MRSTPFELPRRQFLKGMSGTALALVPFFRNLQAQTAGNPAAMPKRFVFVMRANGLRPYGVVPLGLEHLGTDRDMRDKMVDRPLKDLTLNPSMASLEPFKDQLTIIQGLSSKVCKGPHGGHFGVLGAYTSGDHAPPRRATLDYELAQKFPGIFKHLAFHIGTEPTELFRYLSISAMGKNTRTPAYASPMLAYKDIFGTVMKGADAEVEAAANANLLDFLVDDVKRAKKVLGGSDEREKLDHYLHGFEALRERDVKLTKMGDVLEDGAPKVTDKYTSEIETHRLESHFDMAAASLITGLTNVVTIRADELESRFQGFQHERMKQISLHDIGHTADIEGMNDRFDSDWKSGREMRGLLRTFQMELIAGLAAKLKAVPEGNGTMLDNTLIVYMSDAGSAHHTGYQNMPLLVLGNMNGAFRTGRYLHYPAYNTAGHRVLANLHCSLLHAAGFPEDRYGDRDPGLSETIDQNGPLAELMA</sequence>